<organism evidence="3 4">
    <name type="scientific">Sphingomonas jeddahensis</name>
    <dbReference type="NCBI Taxonomy" id="1915074"/>
    <lineage>
        <taxon>Bacteria</taxon>
        <taxon>Pseudomonadati</taxon>
        <taxon>Pseudomonadota</taxon>
        <taxon>Alphaproteobacteria</taxon>
        <taxon>Sphingomonadales</taxon>
        <taxon>Sphingomonadaceae</taxon>
        <taxon>Sphingomonas</taxon>
    </lineage>
</organism>
<keyword evidence="4" id="KW-1185">Reference proteome</keyword>
<accession>A0A1V2EVC0</accession>
<dbReference type="Proteomes" id="UP000188729">
    <property type="component" value="Unassembled WGS sequence"/>
</dbReference>
<reference evidence="3 4" key="1">
    <citation type="submission" date="2016-11" db="EMBL/GenBank/DDBJ databases">
        <title>Genome sequence of Sphingomonas jeddahensis G39.</title>
        <authorList>
            <person name="Poehlein A."/>
            <person name="Wuebbeler J.H."/>
            <person name="Steinbuechel A."/>
            <person name="Daniel R."/>
        </authorList>
    </citation>
    <scope>NUCLEOTIDE SEQUENCE [LARGE SCALE GENOMIC DNA]</scope>
    <source>
        <strain evidence="3 4">G39</strain>
    </source>
</reference>
<evidence type="ECO:0000313" key="4">
    <source>
        <dbReference type="Proteomes" id="UP000188729"/>
    </source>
</evidence>
<feature type="chain" id="PRO_5010695693" description="Porin domain-containing protein" evidence="1">
    <location>
        <begin position="17"/>
        <end position="239"/>
    </location>
</feature>
<dbReference type="InterPro" id="IPR033900">
    <property type="entry name" value="Gram_neg_porin_domain"/>
</dbReference>
<dbReference type="AlphaFoldDB" id="A0A1V2EVC0"/>
<gene>
    <name evidence="3" type="ORF">SPHI_12780</name>
</gene>
<dbReference type="STRING" id="1915074.SPHI_12780"/>
<dbReference type="EMBL" id="MPSB01000004">
    <property type="protein sequence ID" value="ONF96493.1"/>
    <property type="molecule type" value="Genomic_DNA"/>
</dbReference>
<sequence length="239" mass="24891">MFAARALIGGSVVAFAAMALAVAPAIGASEIDRVAPKRPGGAARNLGGFTPSSADPRLAAAFARSGLGNGEFRFTPSENRQGNRPVTVAVRARSTRIADTDRTAAAAAAAPTVGLVPVAYNLGVSVGWKRFAVSGDIAKVDLAGQPGSREAADVAVSYSLPRFTGRVKAGSDRPLPGTTPKLVDGAESYSLDVGGSYSLTRNIDLTAGLRYKSERERLARFTDDRRDSQAVYVGTAFRF</sequence>
<evidence type="ECO:0000313" key="3">
    <source>
        <dbReference type="EMBL" id="ONF96493.1"/>
    </source>
</evidence>
<keyword evidence="1" id="KW-0732">Signal</keyword>
<feature type="domain" description="Porin" evidence="2">
    <location>
        <begin position="29"/>
        <end position="214"/>
    </location>
</feature>
<protein>
    <recommendedName>
        <fullName evidence="2">Porin domain-containing protein</fullName>
    </recommendedName>
</protein>
<dbReference type="GO" id="GO:0016020">
    <property type="term" value="C:membrane"/>
    <property type="evidence" value="ECO:0007669"/>
    <property type="project" value="InterPro"/>
</dbReference>
<feature type="signal peptide" evidence="1">
    <location>
        <begin position="1"/>
        <end position="16"/>
    </location>
</feature>
<dbReference type="Pfam" id="PF13609">
    <property type="entry name" value="Porin_4"/>
    <property type="match status" value="1"/>
</dbReference>
<dbReference type="SUPFAM" id="SSF56935">
    <property type="entry name" value="Porins"/>
    <property type="match status" value="1"/>
</dbReference>
<dbReference type="GO" id="GO:0015288">
    <property type="term" value="F:porin activity"/>
    <property type="evidence" value="ECO:0007669"/>
    <property type="project" value="InterPro"/>
</dbReference>
<name>A0A1V2EVC0_9SPHN</name>
<evidence type="ECO:0000259" key="2">
    <source>
        <dbReference type="Pfam" id="PF13609"/>
    </source>
</evidence>
<evidence type="ECO:0000256" key="1">
    <source>
        <dbReference type="SAM" id="SignalP"/>
    </source>
</evidence>
<proteinExistence type="predicted"/>
<dbReference type="RefSeq" id="WP_233130742.1">
    <property type="nucleotide sequence ID" value="NZ_MPSB01000004.1"/>
</dbReference>
<comment type="caution">
    <text evidence="3">The sequence shown here is derived from an EMBL/GenBank/DDBJ whole genome shotgun (WGS) entry which is preliminary data.</text>
</comment>